<sequence length="115" mass="12962">MPIVDLPISVLSQESIERTRPHLDPERVRYYAEHLDEAMPVVVFDIDGDLLLADGYHRLAAAQQLGRTTLKADVRKGQRRDALQLAIDVAQQQRPLTKQQILDAIARRGRPVSEG</sequence>
<dbReference type="EMBL" id="JAHOPC010000002">
    <property type="protein sequence ID" value="MBU8865853.1"/>
    <property type="molecule type" value="Genomic_DNA"/>
</dbReference>
<dbReference type="RefSeq" id="WP_216923684.1">
    <property type="nucleotide sequence ID" value="NZ_JAHOPC010000002.1"/>
</dbReference>
<keyword evidence="2" id="KW-1185">Reference proteome</keyword>
<reference evidence="1 2" key="1">
    <citation type="submission" date="2021-06" db="EMBL/GenBank/DDBJ databases">
        <authorList>
            <person name="Jeong J.W."/>
        </authorList>
    </citation>
    <scope>NUCLEOTIDE SEQUENCE [LARGE SCALE GENOMIC DNA]</scope>
    <source>
        <strain evidence="1 2">MMS21-TAE1-1</strain>
    </source>
</reference>
<proteinExistence type="predicted"/>
<comment type="caution">
    <text evidence="1">The sequence shown here is derived from an EMBL/GenBank/DDBJ whole genome shotgun (WGS) entry which is preliminary data.</text>
</comment>
<name>A0ABS6I4U3_9MICC</name>
<evidence type="ECO:0000313" key="1">
    <source>
        <dbReference type="EMBL" id="MBU8865853.1"/>
    </source>
</evidence>
<evidence type="ECO:0000313" key="2">
    <source>
        <dbReference type="Proteomes" id="UP000824166"/>
    </source>
</evidence>
<gene>
    <name evidence="1" type="ORF">KSW38_06060</name>
</gene>
<organism evidence="1 2">
    <name type="scientific">Paenarthrobacter aromaticivorans</name>
    <dbReference type="NCBI Taxonomy" id="2849150"/>
    <lineage>
        <taxon>Bacteria</taxon>
        <taxon>Bacillati</taxon>
        <taxon>Actinomycetota</taxon>
        <taxon>Actinomycetes</taxon>
        <taxon>Micrococcales</taxon>
        <taxon>Micrococcaceae</taxon>
        <taxon>Paenarthrobacter</taxon>
    </lineage>
</organism>
<dbReference type="Proteomes" id="UP000824166">
    <property type="component" value="Unassembled WGS sequence"/>
</dbReference>
<accession>A0ABS6I4U3</accession>
<protein>
    <submittedName>
        <fullName evidence="1">ParB N-terminal domain-containing protein</fullName>
    </submittedName>
</protein>